<organism evidence="3 4">
    <name type="scientific">Limosa lapponica baueri</name>
    <dbReference type="NCBI Taxonomy" id="1758121"/>
    <lineage>
        <taxon>Eukaryota</taxon>
        <taxon>Metazoa</taxon>
        <taxon>Chordata</taxon>
        <taxon>Craniata</taxon>
        <taxon>Vertebrata</taxon>
        <taxon>Euteleostomi</taxon>
        <taxon>Archelosauria</taxon>
        <taxon>Archosauria</taxon>
        <taxon>Dinosauria</taxon>
        <taxon>Saurischia</taxon>
        <taxon>Theropoda</taxon>
        <taxon>Coelurosauria</taxon>
        <taxon>Aves</taxon>
        <taxon>Neognathae</taxon>
        <taxon>Neoaves</taxon>
        <taxon>Charadriiformes</taxon>
        <taxon>Scolopacidae</taxon>
        <taxon>Limosa</taxon>
    </lineage>
</organism>
<accession>A0A2I0T4V6</accession>
<dbReference type="PANTHER" id="PTHR13992">
    <property type="entry name" value="NUCLEAR RECEPTOR CO-REPRESSOR RELATED NCOR"/>
    <property type="match status" value="1"/>
</dbReference>
<dbReference type="AlphaFoldDB" id="A0A2I0T4V6"/>
<dbReference type="PANTHER" id="PTHR13992:SF5">
    <property type="entry name" value="NUCLEAR RECEPTOR COREPRESSOR 1"/>
    <property type="match status" value="1"/>
</dbReference>
<dbReference type="GO" id="GO:0000122">
    <property type="term" value="P:negative regulation of transcription by RNA polymerase II"/>
    <property type="evidence" value="ECO:0007669"/>
    <property type="project" value="TreeGrafter"/>
</dbReference>
<sequence>MVPENVKVVERGKYEDVKTGDAVRSRHTSVVSSGPSVLRSTLHETPKSQLSPGIYDDTNARRTPVNYQSPMSRSSPMMNRVSEAGISSGKSANHERKNTLTPTQRESVPAKSPVPGVDPVVTHSPFDPHHRGATPEVYRSHLPPHLDPAMPFHRALDPGIIDLNNMAPTILVPHPGGTSTPPMERITYIPGTQLTFPPRPYNPASLSPGDAFCMHFSLG</sequence>
<reference evidence="4" key="2">
    <citation type="submission" date="2017-12" db="EMBL/GenBank/DDBJ databases">
        <title>Genome sequence of the Bar-tailed Godwit (Limosa lapponica baueri).</title>
        <authorList>
            <person name="Lima N.C.B."/>
            <person name="Parody-Merino A.M."/>
            <person name="Battley P.F."/>
            <person name="Fidler A.E."/>
            <person name="Prosdocimi F."/>
        </authorList>
    </citation>
    <scope>NUCLEOTIDE SEQUENCE [LARGE SCALE GENOMIC DNA]</scope>
</reference>
<protein>
    <submittedName>
        <fullName evidence="3">Nuclear receptor corepressor 1 isoform x1</fullName>
    </submittedName>
</protein>
<name>A0A2I0T4V6_LIMLA</name>
<gene>
    <name evidence="3" type="ORF">llap_20863</name>
</gene>
<dbReference type="GO" id="GO:0000785">
    <property type="term" value="C:chromatin"/>
    <property type="evidence" value="ECO:0007669"/>
    <property type="project" value="TreeGrafter"/>
</dbReference>
<evidence type="ECO:0000256" key="1">
    <source>
        <dbReference type="ARBA" id="ARBA00010097"/>
    </source>
</evidence>
<evidence type="ECO:0000256" key="2">
    <source>
        <dbReference type="SAM" id="MobiDB-lite"/>
    </source>
</evidence>
<comment type="similarity">
    <text evidence="1">Belongs to the N-CoR nuclear receptor corepressors family.</text>
</comment>
<proteinExistence type="inferred from homology"/>
<keyword evidence="4" id="KW-1185">Reference proteome</keyword>
<evidence type="ECO:0000313" key="4">
    <source>
        <dbReference type="Proteomes" id="UP000233556"/>
    </source>
</evidence>
<dbReference type="OrthoDB" id="10258692at2759"/>
<feature type="compositionally biased region" description="Polar residues" evidence="2">
    <location>
        <begin position="28"/>
        <end position="39"/>
    </location>
</feature>
<evidence type="ECO:0000313" key="3">
    <source>
        <dbReference type="EMBL" id="PKU28833.1"/>
    </source>
</evidence>
<dbReference type="EMBL" id="KZ519073">
    <property type="protein sequence ID" value="PKU28833.1"/>
    <property type="molecule type" value="Genomic_DNA"/>
</dbReference>
<feature type="region of interest" description="Disordered" evidence="2">
    <location>
        <begin position="19"/>
        <end position="62"/>
    </location>
</feature>
<dbReference type="GO" id="GO:0046966">
    <property type="term" value="F:nuclear thyroid hormone receptor binding"/>
    <property type="evidence" value="ECO:0007669"/>
    <property type="project" value="TreeGrafter"/>
</dbReference>
<dbReference type="Proteomes" id="UP000233556">
    <property type="component" value="Unassembled WGS sequence"/>
</dbReference>
<reference evidence="4" key="1">
    <citation type="submission" date="2017-11" db="EMBL/GenBank/DDBJ databases">
        <authorList>
            <person name="Lima N.C."/>
            <person name="Parody-Merino A.M."/>
            <person name="Battley P.F."/>
            <person name="Fidler A.E."/>
            <person name="Prosdocimi F."/>
        </authorList>
    </citation>
    <scope>NUCLEOTIDE SEQUENCE [LARGE SCALE GENOMIC DNA]</scope>
</reference>
<feature type="region of interest" description="Disordered" evidence="2">
    <location>
        <begin position="86"/>
        <end position="118"/>
    </location>
</feature>
<dbReference type="GO" id="GO:0003714">
    <property type="term" value="F:transcription corepressor activity"/>
    <property type="evidence" value="ECO:0007669"/>
    <property type="project" value="TreeGrafter"/>
</dbReference>
<keyword evidence="3" id="KW-0675">Receptor</keyword>
<dbReference type="InterPro" id="IPR051571">
    <property type="entry name" value="N-CoR_corepressor"/>
</dbReference>